<dbReference type="EMDB" id="EMD-8405"/>
<evidence type="ECO:0007829" key="8">
    <source>
        <dbReference type="PDB" id="5TFY"/>
    </source>
</evidence>
<evidence type="ECO:0000313" key="6">
    <source>
        <dbReference type="EMBL" id="ABD42825.1"/>
    </source>
</evidence>
<dbReference type="GO" id="GO:0005198">
    <property type="term" value="F:structural molecule activity"/>
    <property type="evidence" value="ECO:0007669"/>
    <property type="project" value="InterPro"/>
</dbReference>
<dbReference type="eggNOG" id="arCOG01829">
    <property type="taxonomic scope" value="Archaea"/>
</dbReference>
<protein>
    <recommendedName>
        <fullName evidence="4">Flagellin</fullName>
    </recommendedName>
</protein>
<keyword evidence="5" id="KW-0472">Membrane</keyword>
<feature type="transmembrane region" description="Helical" evidence="5">
    <location>
        <begin position="12"/>
        <end position="37"/>
    </location>
</feature>
<dbReference type="PDB" id="5TFY">
    <property type="method" value="EM"/>
    <property type="resolution" value="3.40 A"/>
    <property type="chains" value="A/B/C/D/E/F/G/H/I/J/K/L/M/N/O/P/Q/R/S/T/U/V/W/X/Y/Z=7-170"/>
</dbReference>
<dbReference type="PDBsum" id="5TFY"/>
<dbReference type="PANTHER" id="PTHR35903:SF1">
    <property type="entry name" value="FLAGELLIN B1"/>
    <property type="match status" value="1"/>
</dbReference>
<evidence type="ECO:0000256" key="3">
    <source>
        <dbReference type="ARBA" id="ARBA00022440"/>
    </source>
</evidence>
<dbReference type="STRING" id="323259.Mhun_3140"/>
<proteinExistence type="evidence at protein level"/>
<comment type="function">
    <text evidence="4">Flagellin is the subunit protein which polymerizes to form the filaments of archaeal flagella.</text>
</comment>
<dbReference type="NCBIfam" id="TIGR02537">
    <property type="entry name" value="arch_flag_Nterm"/>
    <property type="match status" value="1"/>
</dbReference>
<dbReference type="RefSeq" id="WP_011450070.1">
    <property type="nucleotide sequence ID" value="NC_007796.1"/>
</dbReference>
<dbReference type="InterPro" id="IPR002774">
    <property type="entry name" value="Flagellin_arc-type"/>
</dbReference>
<reference evidence="8" key="1">
    <citation type="journal article" date="2016" name="Nat. Microbiol.">
        <title>CryoEM structure of the Methanospirillum hungatei archaellum reveals structural features distinct from the bacterial flagellum and type IV pilus.</title>
        <authorList>
            <person name="Poweleit N."/>
            <person name="Ge P."/>
            <person name="Nguyen H.H."/>
            <person name="Loo R.R."/>
            <person name="Gunsalus R.P."/>
            <person name="Zhou Z.H."/>
        </authorList>
    </citation>
    <scope>STRUCTURE BY ELECTRON MICROSCOPY (3.40 ANGSTROMS) OF 7-170</scope>
</reference>
<dbReference type="GeneID" id="3924020"/>
<dbReference type="Proteomes" id="UP000001941">
    <property type="component" value="Chromosome"/>
</dbReference>
<dbReference type="GO" id="GO:0097589">
    <property type="term" value="C:archaeal-type flagellum"/>
    <property type="evidence" value="ECO:0007669"/>
    <property type="project" value="UniProtKB-SubCell"/>
</dbReference>
<evidence type="ECO:0000256" key="2">
    <source>
        <dbReference type="ARBA" id="ARBA00010256"/>
    </source>
</evidence>
<comment type="subcellular location">
    <subcellularLocation>
        <location evidence="1 4">Archaeal flagellum</location>
    </subcellularLocation>
</comment>
<evidence type="ECO:0000256" key="4">
    <source>
        <dbReference type="RuleBase" id="RU361282"/>
    </source>
</evidence>
<gene>
    <name evidence="6" type="ordered locus">Mhun_3140</name>
</gene>
<keyword evidence="6" id="KW-0966">Cell projection</keyword>
<dbReference type="KEGG" id="mhu:Mhun_3140"/>
<dbReference type="PANTHER" id="PTHR35903">
    <property type="entry name" value="FLAGELLIN B1"/>
    <property type="match status" value="1"/>
</dbReference>
<keyword evidence="6" id="KW-0969">Cilium</keyword>
<keyword evidence="8" id="KW-0002">3D-structure</keyword>
<dbReference type="HOGENOM" id="CLU_084671_1_0_2"/>
<dbReference type="AlphaFoldDB" id="Q2FUM4"/>
<organism evidence="6 7">
    <name type="scientific">Methanospirillum hungatei JF-1 (strain ATCC 27890 / DSM 864 / NBRC 100397 / JF-1)</name>
    <dbReference type="NCBI Taxonomy" id="323259"/>
    <lineage>
        <taxon>Archaea</taxon>
        <taxon>Methanobacteriati</taxon>
        <taxon>Methanobacteriota</taxon>
        <taxon>Stenosarchaea group</taxon>
        <taxon>Methanomicrobia</taxon>
        <taxon>Methanomicrobiales</taxon>
        <taxon>Methanospirillaceae</taxon>
        <taxon>Methanospirillum</taxon>
    </lineage>
</organism>
<comment type="similarity">
    <text evidence="2 4">Belongs to the archaeal flagellin family.</text>
</comment>
<dbReference type="InterPro" id="IPR013373">
    <property type="entry name" value="Flagellin/pilin_N_arc"/>
</dbReference>
<accession>Q2FUM4</accession>
<keyword evidence="7" id="KW-1185">Reference proteome</keyword>
<sequence length="170" mass="18227">MRKETAFSGLEAAIVLIAFVVVAAVFSYVMLGAGFFATQKSQEVTYSGMKQATSNLILDGMIYGSYSKGGSGLAQLYFYVKVPEGGETQDLKYVTYLWTKENKAVTTLTSITPTNQQLNPGARVKVTITAPTGYKPIAGQKFVLEIKPKTGASTIVTRTLSDGYNGGVII</sequence>
<keyword evidence="6" id="KW-0282">Flagellum</keyword>
<dbReference type="SMR" id="Q2FUM4"/>
<name>Q2FUM4_METHJ</name>
<keyword evidence="5" id="KW-0812">Transmembrane</keyword>
<dbReference type="EnsemblBacteria" id="ABD42825">
    <property type="protein sequence ID" value="ABD42825"/>
    <property type="gene ID" value="Mhun_3140"/>
</dbReference>
<reference evidence="7" key="2">
    <citation type="journal article" date="2016" name="Stand. Genomic Sci.">
        <title>Complete genome sequence of Methanospirillum hungatei type strain JF1.</title>
        <authorList>
            <person name="Gunsalus R.P."/>
            <person name="Cook L.E."/>
            <person name="Crable B."/>
            <person name="Rohlin L."/>
            <person name="McDonald E."/>
            <person name="Mouttaki H."/>
            <person name="Sieber J.R."/>
            <person name="Poweleit N."/>
            <person name="Zhou H."/>
            <person name="Lapidus A.L."/>
            <person name="Daligault H.E."/>
            <person name="Land M."/>
            <person name="Gilna P."/>
            <person name="Ivanova N."/>
            <person name="Kyrpides N."/>
            <person name="Culley D.E."/>
            <person name="McInerney M.J."/>
        </authorList>
    </citation>
    <scope>NUCLEOTIDE SEQUENCE [LARGE SCALE GENOMIC DNA]</scope>
    <source>
        <strain evidence="7">ATCC 27890 / DSM 864 / NBRC 100397 / JF-1</strain>
    </source>
</reference>
<dbReference type="Pfam" id="PF01917">
    <property type="entry name" value="Flagellin_arch-type"/>
    <property type="match status" value="1"/>
</dbReference>
<evidence type="ECO:0000256" key="1">
    <source>
        <dbReference type="ARBA" id="ARBA00004618"/>
    </source>
</evidence>
<keyword evidence="5" id="KW-1133">Transmembrane helix</keyword>
<dbReference type="GO" id="GO:0097588">
    <property type="term" value="P:archaeal or bacterial-type flagellum-dependent cell motility"/>
    <property type="evidence" value="ECO:0007669"/>
    <property type="project" value="InterPro"/>
</dbReference>
<evidence type="ECO:0000256" key="5">
    <source>
        <dbReference type="SAM" id="Phobius"/>
    </source>
</evidence>
<dbReference type="InParanoid" id="Q2FUM4"/>
<dbReference type="EMBL" id="CP000254">
    <property type="protein sequence ID" value="ABD42825.1"/>
    <property type="molecule type" value="Genomic_DNA"/>
</dbReference>
<dbReference type="OrthoDB" id="111617at2157"/>
<keyword evidence="3 4" id="KW-0974">Archaeal flagellum</keyword>
<evidence type="ECO:0000313" key="7">
    <source>
        <dbReference type="Proteomes" id="UP000001941"/>
    </source>
</evidence>